<dbReference type="Proteomes" id="UP000018680">
    <property type="component" value="Chromosome"/>
</dbReference>
<evidence type="ECO:0000256" key="2">
    <source>
        <dbReference type="ARBA" id="ARBA00022448"/>
    </source>
</evidence>
<dbReference type="InterPro" id="IPR011527">
    <property type="entry name" value="ABC1_TM_dom"/>
</dbReference>
<feature type="domain" description="ABC transporter" evidence="9">
    <location>
        <begin position="350"/>
        <end position="584"/>
    </location>
</feature>
<keyword evidence="4" id="KW-0547">Nucleotide-binding</keyword>
<feature type="transmembrane region" description="Helical" evidence="8">
    <location>
        <begin position="21"/>
        <end position="50"/>
    </location>
</feature>
<dbReference type="KEGG" id="slr:L21SP2_2227"/>
<dbReference type="InterPro" id="IPR027417">
    <property type="entry name" value="P-loop_NTPase"/>
</dbReference>
<evidence type="ECO:0000256" key="5">
    <source>
        <dbReference type="ARBA" id="ARBA00022840"/>
    </source>
</evidence>
<proteinExistence type="predicted"/>
<evidence type="ECO:0000259" key="10">
    <source>
        <dbReference type="PROSITE" id="PS50929"/>
    </source>
</evidence>
<feature type="transmembrane region" description="Helical" evidence="8">
    <location>
        <begin position="175"/>
        <end position="191"/>
    </location>
</feature>
<dbReference type="InterPro" id="IPR003593">
    <property type="entry name" value="AAA+_ATPase"/>
</dbReference>
<dbReference type="InterPro" id="IPR036640">
    <property type="entry name" value="ABC1_TM_sf"/>
</dbReference>
<organism evidence="11 12">
    <name type="scientific">Salinispira pacifica</name>
    <dbReference type="NCBI Taxonomy" id="1307761"/>
    <lineage>
        <taxon>Bacteria</taxon>
        <taxon>Pseudomonadati</taxon>
        <taxon>Spirochaetota</taxon>
        <taxon>Spirochaetia</taxon>
        <taxon>Spirochaetales</taxon>
        <taxon>Spirochaetaceae</taxon>
        <taxon>Salinispira</taxon>
    </lineage>
</organism>
<evidence type="ECO:0000256" key="6">
    <source>
        <dbReference type="ARBA" id="ARBA00022989"/>
    </source>
</evidence>
<dbReference type="eggNOG" id="COG1132">
    <property type="taxonomic scope" value="Bacteria"/>
</dbReference>
<dbReference type="SUPFAM" id="SSF90123">
    <property type="entry name" value="ABC transporter transmembrane region"/>
    <property type="match status" value="1"/>
</dbReference>
<feature type="transmembrane region" description="Helical" evidence="8">
    <location>
        <begin position="152"/>
        <end position="169"/>
    </location>
</feature>
<dbReference type="HOGENOM" id="CLU_000604_84_3_12"/>
<dbReference type="AlphaFoldDB" id="V5WIZ2"/>
<evidence type="ECO:0000259" key="9">
    <source>
        <dbReference type="PROSITE" id="PS50893"/>
    </source>
</evidence>
<dbReference type="FunFam" id="3.40.50.300:FF:000287">
    <property type="entry name" value="Multidrug ABC transporter ATP-binding protein"/>
    <property type="match status" value="1"/>
</dbReference>
<dbReference type="Pfam" id="PF00005">
    <property type="entry name" value="ABC_tran"/>
    <property type="match status" value="1"/>
</dbReference>
<dbReference type="PROSITE" id="PS50929">
    <property type="entry name" value="ABC_TM1F"/>
    <property type="match status" value="1"/>
</dbReference>
<feature type="transmembrane region" description="Helical" evidence="8">
    <location>
        <begin position="253"/>
        <end position="274"/>
    </location>
</feature>
<reference evidence="11 12" key="1">
    <citation type="journal article" date="2015" name="Stand. Genomic Sci.">
        <title>Complete genome sequence and description of Salinispira pacifica gen. nov., sp. nov., a novel spirochaete isolated form a hypersaline microbial mat.</title>
        <authorList>
            <person name="Ben Hania W."/>
            <person name="Joseph M."/>
            <person name="Schumann P."/>
            <person name="Bunk B."/>
            <person name="Fiebig A."/>
            <person name="Sproer C."/>
            <person name="Klenk H.P."/>
            <person name="Fardeau M.L."/>
            <person name="Spring S."/>
        </authorList>
    </citation>
    <scope>NUCLEOTIDE SEQUENCE [LARGE SCALE GENOMIC DNA]</scope>
    <source>
        <strain evidence="11 12">L21-RPul-D2</strain>
    </source>
</reference>
<name>V5WIZ2_9SPIO</name>
<dbReference type="PROSITE" id="PS50893">
    <property type="entry name" value="ABC_TRANSPORTER_2"/>
    <property type="match status" value="1"/>
</dbReference>
<evidence type="ECO:0000256" key="3">
    <source>
        <dbReference type="ARBA" id="ARBA00022692"/>
    </source>
</evidence>
<dbReference type="InterPro" id="IPR003439">
    <property type="entry name" value="ABC_transporter-like_ATP-bd"/>
</dbReference>
<keyword evidence="3 8" id="KW-0812">Transmembrane</keyword>
<dbReference type="InterPro" id="IPR017871">
    <property type="entry name" value="ABC_transporter-like_CS"/>
</dbReference>
<keyword evidence="5 11" id="KW-0067">ATP-binding</keyword>
<dbReference type="PANTHER" id="PTHR24221">
    <property type="entry name" value="ATP-BINDING CASSETTE SUB-FAMILY B"/>
    <property type="match status" value="1"/>
</dbReference>
<dbReference type="Gene3D" id="1.20.1560.10">
    <property type="entry name" value="ABC transporter type 1, transmembrane domain"/>
    <property type="match status" value="1"/>
</dbReference>
<dbReference type="PANTHER" id="PTHR24221:SF601">
    <property type="entry name" value="ABC TRANSPORTER"/>
    <property type="match status" value="1"/>
</dbReference>
<dbReference type="SUPFAM" id="SSF52540">
    <property type="entry name" value="P-loop containing nucleoside triphosphate hydrolases"/>
    <property type="match status" value="1"/>
</dbReference>
<evidence type="ECO:0000313" key="11">
    <source>
        <dbReference type="EMBL" id="AHC15590.1"/>
    </source>
</evidence>
<dbReference type="GO" id="GO:0005524">
    <property type="term" value="F:ATP binding"/>
    <property type="evidence" value="ECO:0007669"/>
    <property type="project" value="UniProtKB-KW"/>
</dbReference>
<dbReference type="CDD" id="cd18565">
    <property type="entry name" value="ABC_6TM_exporter_like"/>
    <property type="match status" value="1"/>
</dbReference>
<keyword evidence="12" id="KW-1185">Reference proteome</keyword>
<keyword evidence="7 8" id="KW-0472">Membrane</keyword>
<dbReference type="EMBL" id="CP006939">
    <property type="protein sequence ID" value="AHC15590.1"/>
    <property type="molecule type" value="Genomic_DNA"/>
</dbReference>
<evidence type="ECO:0000256" key="7">
    <source>
        <dbReference type="ARBA" id="ARBA00023136"/>
    </source>
</evidence>
<feature type="domain" description="ABC transmembrane type-1" evidence="10">
    <location>
        <begin position="23"/>
        <end position="316"/>
    </location>
</feature>
<comment type="subcellular location">
    <subcellularLocation>
        <location evidence="1">Cell membrane</location>
        <topology evidence="1">Multi-pass membrane protein</topology>
    </subcellularLocation>
</comment>
<dbReference type="GO" id="GO:0034040">
    <property type="term" value="F:ATPase-coupled lipid transmembrane transporter activity"/>
    <property type="evidence" value="ECO:0007669"/>
    <property type="project" value="TreeGrafter"/>
</dbReference>
<protein>
    <submittedName>
        <fullName evidence="11">ABC transporter, ATP-binding/permease protein</fullName>
    </submittedName>
</protein>
<dbReference type="Gene3D" id="3.40.50.300">
    <property type="entry name" value="P-loop containing nucleotide triphosphate hydrolases"/>
    <property type="match status" value="1"/>
</dbReference>
<dbReference type="GO" id="GO:0005886">
    <property type="term" value="C:plasma membrane"/>
    <property type="evidence" value="ECO:0007669"/>
    <property type="project" value="UniProtKB-SubCell"/>
</dbReference>
<feature type="transmembrane region" description="Helical" evidence="8">
    <location>
        <begin position="70"/>
        <end position="91"/>
    </location>
</feature>
<gene>
    <name evidence="11" type="ORF">L21SP2_2227</name>
</gene>
<dbReference type="PROSITE" id="PS00211">
    <property type="entry name" value="ABC_TRANSPORTER_1"/>
    <property type="match status" value="1"/>
</dbReference>
<dbReference type="RefSeq" id="WP_024268494.1">
    <property type="nucleotide sequence ID" value="NC_023035.1"/>
</dbReference>
<evidence type="ECO:0000256" key="4">
    <source>
        <dbReference type="ARBA" id="ARBA00022741"/>
    </source>
</evidence>
<dbReference type="GO" id="GO:0016887">
    <property type="term" value="F:ATP hydrolysis activity"/>
    <property type="evidence" value="ECO:0007669"/>
    <property type="project" value="InterPro"/>
</dbReference>
<accession>V5WIZ2</accession>
<dbReference type="Pfam" id="PF00664">
    <property type="entry name" value="ABC_membrane"/>
    <property type="match status" value="1"/>
</dbReference>
<keyword evidence="2" id="KW-0813">Transport</keyword>
<keyword evidence="6 8" id="KW-1133">Transmembrane helix</keyword>
<sequence>MKQETRPLTQLWQYLRPKHGKILAASAFSVFNKLFDLMPPALIGFAVDIVVNGEDSFLSRFGLPRPEQQLVALALITAVVWLLESLFEYLFEIAWKTLAQQTQDDIRTHAYRHIQNQRYAYFEDKRTGELVTILNEDVNQLERFLDVGANDIIQVITTIAIIGGMYMVVAPGVGWVAVIPIPIIVWASLWFQKFLEPRYAKVREAAGETSSQLATNIQGMATIKSYGSEEQENRRIAGLSGDYRRANESTIRLSSAFIPMIRMIILAGFLAIMLMAGFQALNGAIAVGLYSMMVYIVQRLLWPLTRLGQTFDLYQRAMASIRRIMSILDSREHLVDGDTPYPPEKARGHIQTRDLSFSYKIGPEVLSRVNMEIQPCWTVGIVGPTGAGKTSLIKLFLRLYDVSSGALILDGRDIRDYRLKDLAANIGLVSQDVFLFHGSALDNIAYGKPGADKEEIIRAAKLAEAHDFIMRLPEGYDTIVGERGQKLSGGQRQRISIARAMLKDAPILILDEATSSVDNETEAAIQKSLSRIAHQKTSIVIAHRLSTIRNADMIFVFDSGRIAESGTHDELISQDGLYRNLWRVQSGEQVFTF</sequence>
<dbReference type="SMART" id="SM00382">
    <property type="entry name" value="AAA"/>
    <property type="match status" value="1"/>
</dbReference>
<dbReference type="STRING" id="1307761.L21SP2_2227"/>
<dbReference type="GO" id="GO:0140359">
    <property type="term" value="F:ABC-type transporter activity"/>
    <property type="evidence" value="ECO:0007669"/>
    <property type="project" value="InterPro"/>
</dbReference>
<evidence type="ECO:0000256" key="1">
    <source>
        <dbReference type="ARBA" id="ARBA00004651"/>
    </source>
</evidence>
<dbReference type="InterPro" id="IPR039421">
    <property type="entry name" value="Type_1_exporter"/>
</dbReference>
<dbReference type="OrthoDB" id="341671at2"/>
<feature type="transmembrane region" description="Helical" evidence="8">
    <location>
        <begin position="280"/>
        <end position="297"/>
    </location>
</feature>
<evidence type="ECO:0000256" key="8">
    <source>
        <dbReference type="SAM" id="Phobius"/>
    </source>
</evidence>
<evidence type="ECO:0000313" key="12">
    <source>
        <dbReference type="Proteomes" id="UP000018680"/>
    </source>
</evidence>